<keyword evidence="3" id="KW-1185">Reference proteome</keyword>
<evidence type="ECO:0000256" key="1">
    <source>
        <dbReference type="SAM" id="MobiDB-lite"/>
    </source>
</evidence>
<feature type="compositionally biased region" description="Polar residues" evidence="1">
    <location>
        <begin position="408"/>
        <end position="421"/>
    </location>
</feature>
<sequence>MAAKSRTAWHYPPDIAHDLDDCKHLSEALKQEAYACAWEYTRCVIPQYTNWNRYVAFMRIIIMGIIAEFKGDLVDVMAGDEILGYSLDGTLAELFEGTAGHAVMAREYKTFLLVTADKASKRRNGKLFTNYVNALATSPRTWFRMRDCDALARFTMASALACNDLDDVWLSDEQFDLLAEIGDTLYDSVAFYKHRSEGETNNTFAYVPHDIRVKSFRVAREVLWALDVAYIHRPEGTLLMNFVRFFGGPIHMMMNRYRFVEEGLTVGKPETESVVAQTRRNVKLWNRVDAEANQADIKTQSAKAAEEERYEAILRRSEELMFPELPTFLRRGAEQRHCERCTHRPTYGAKGMNTFGGVQLCKGCSAMWRGFVESLPERIKEVFPDIDLRTPPSESEENGPRLRDDPSTYENNYSLSNGQSSDKLDSSEDIIINGHGECGAAAATAVPHGTPVPGLV</sequence>
<dbReference type="Proteomes" id="UP000829685">
    <property type="component" value="Unassembled WGS sequence"/>
</dbReference>
<feature type="region of interest" description="Disordered" evidence="1">
    <location>
        <begin position="385"/>
        <end position="425"/>
    </location>
</feature>
<protein>
    <submittedName>
        <fullName evidence="2">Uncharacterized protein</fullName>
    </submittedName>
</protein>
<evidence type="ECO:0000313" key="2">
    <source>
        <dbReference type="EMBL" id="KAI1854399.1"/>
    </source>
</evidence>
<gene>
    <name evidence="2" type="ORF">JX265_012433</name>
</gene>
<reference evidence="2" key="1">
    <citation type="submission" date="2021-03" db="EMBL/GenBank/DDBJ databases">
        <title>Revisited historic fungal species revealed as producer of novel bioactive compounds through whole genome sequencing and comparative genomics.</title>
        <authorList>
            <person name="Vignolle G.A."/>
            <person name="Hochenegger N."/>
            <person name="Mach R.L."/>
            <person name="Mach-Aigner A.R."/>
            <person name="Javad Rahimi M."/>
            <person name="Salim K.A."/>
            <person name="Chan C.M."/>
            <person name="Lim L.B.L."/>
            <person name="Cai F."/>
            <person name="Druzhinina I.S."/>
            <person name="U'Ren J.M."/>
            <person name="Derntl C."/>
        </authorList>
    </citation>
    <scope>NUCLEOTIDE SEQUENCE</scope>
    <source>
        <strain evidence="2">TUCIM 5799</strain>
    </source>
</reference>
<accession>A0A9P9WA47</accession>
<dbReference type="AlphaFoldDB" id="A0A9P9WA47"/>
<comment type="caution">
    <text evidence="2">The sequence shown here is derived from an EMBL/GenBank/DDBJ whole genome shotgun (WGS) entry which is preliminary data.</text>
</comment>
<name>A0A9P9WA47_9PEZI</name>
<proteinExistence type="predicted"/>
<organism evidence="2 3">
    <name type="scientific">Neoarthrinium moseri</name>
    <dbReference type="NCBI Taxonomy" id="1658444"/>
    <lineage>
        <taxon>Eukaryota</taxon>
        <taxon>Fungi</taxon>
        <taxon>Dikarya</taxon>
        <taxon>Ascomycota</taxon>
        <taxon>Pezizomycotina</taxon>
        <taxon>Sordariomycetes</taxon>
        <taxon>Xylariomycetidae</taxon>
        <taxon>Amphisphaeriales</taxon>
        <taxon>Apiosporaceae</taxon>
        <taxon>Neoarthrinium</taxon>
    </lineage>
</organism>
<dbReference type="EMBL" id="JAFIMR010000053">
    <property type="protein sequence ID" value="KAI1854399.1"/>
    <property type="molecule type" value="Genomic_DNA"/>
</dbReference>
<evidence type="ECO:0000313" key="3">
    <source>
        <dbReference type="Proteomes" id="UP000829685"/>
    </source>
</evidence>